<feature type="domain" description="Alcohol dehydrogenase-like N-terminal" evidence="7">
    <location>
        <begin position="5"/>
        <end position="99"/>
    </location>
</feature>
<dbReference type="PANTHER" id="PTHR42813:SF7">
    <property type="entry name" value="ALCOHOL DEHYDROGENASE (ZN-DEPENDENT)-RELATED"/>
    <property type="match status" value="1"/>
</dbReference>
<dbReference type="Gene3D" id="3.40.50.720">
    <property type="entry name" value="NAD(P)-binding Rossmann-like Domain"/>
    <property type="match status" value="1"/>
</dbReference>
<accession>A0A840I1C1</accession>
<comment type="cofactor">
    <cofactor evidence="1 5">
        <name>Zn(2+)</name>
        <dbReference type="ChEBI" id="CHEBI:29105"/>
    </cofactor>
</comment>
<evidence type="ECO:0000256" key="5">
    <source>
        <dbReference type="RuleBase" id="RU361277"/>
    </source>
</evidence>
<name>A0A840I1C1_9PROT</name>
<dbReference type="InterPro" id="IPR036291">
    <property type="entry name" value="NAD(P)-bd_dom_sf"/>
</dbReference>
<protein>
    <submittedName>
        <fullName evidence="8">Threonine dehydrogenase-like Zn-dependent dehydrogenase</fullName>
    </submittedName>
</protein>
<dbReference type="Pfam" id="PF08240">
    <property type="entry name" value="ADH_N"/>
    <property type="match status" value="1"/>
</dbReference>
<dbReference type="AlphaFoldDB" id="A0A840I1C1"/>
<dbReference type="PANTHER" id="PTHR42813">
    <property type="entry name" value="ZINC-TYPE ALCOHOL DEHYDROGENASE-LIKE"/>
    <property type="match status" value="1"/>
</dbReference>
<reference evidence="8 9" key="1">
    <citation type="submission" date="2020-08" db="EMBL/GenBank/DDBJ databases">
        <title>Genomic Encyclopedia of Type Strains, Phase IV (KMG-IV): sequencing the most valuable type-strain genomes for metagenomic binning, comparative biology and taxonomic classification.</title>
        <authorList>
            <person name="Goeker M."/>
        </authorList>
    </citation>
    <scope>NUCLEOTIDE SEQUENCE [LARGE SCALE GENOMIC DNA]</scope>
    <source>
        <strain evidence="8 9">DSM 102850</strain>
    </source>
</reference>
<dbReference type="InterPro" id="IPR013149">
    <property type="entry name" value="ADH-like_C"/>
</dbReference>
<dbReference type="Proteomes" id="UP000563524">
    <property type="component" value="Unassembled WGS sequence"/>
</dbReference>
<gene>
    <name evidence="8" type="ORF">GGQ59_001119</name>
</gene>
<dbReference type="SUPFAM" id="SSF50129">
    <property type="entry name" value="GroES-like"/>
    <property type="match status" value="1"/>
</dbReference>
<evidence type="ECO:0000313" key="9">
    <source>
        <dbReference type="Proteomes" id="UP000563524"/>
    </source>
</evidence>
<evidence type="ECO:0000256" key="4">
    <source>
        <dbReference type="ARBA" id="ARBA00023002"/>
    </source>
</evidence>
<dbReference type="SUPFAM" id="SSF51735">
    <property type="entry name" value="NAD(P)-binding Rossmann-fold domains"/>
    <property type="match status" value="1"/>
</dbReference>
<dbReference type="GO" id="GO:0008270">
    <property type="term" value="F:zinc ion binding"/>
    <property type="evidence" value="ECO:0007669"/>
    <property type="project" value="InterPro"/>
</dbReference>
<organism evidence="8 9">
    <name type="scientific">Parvularcula dongshanensis</name>
    <dbReference type="NCBI Taxonomy" id="1173995"/>
    <lineage>
        <taxon>Bacteria</taxon>
        <taxon>Pseudomonadati</taxon>
        <taxon>Pseudomonadota</taxon>
        <taxon>Alphaproteobacteria</taxon>
        <taxon>Parvularculales</taxon>
        <taxon>Parvularculaceae</taxon>
        <taxon>Parvularcula</taxon>
    </lineage>
</organism>
<dbReference type="EMBL" id="JACHOB010000001">
    <property type="protein sequence ID" value="MBB4658619.1"/>
    <property type="molecule type" value="Genomic_DNA"/>
</dbReference>
<dbReference type="GO" id="GO:0016491">
    <property type="term" value="F:oxidoreductase activity"/>
    <property type="evidence" value="ECO:0007669"/>
    <property type="project" value="UniProtKB-KW"/>
</dbReference>
<feature type="domain" description="Alcohol dehydrogenase-like C-terminal" evidence="6">
    <location>
        <begin position="138"/>
        <end position="206"/>
    </location>
</feature>
<evidence type="ECO:0000259" key="6">
    <source>
        <dbReference type="Pfam" id="PF00107"/>
    </source>
</evidence>
<dbReference type="InterPro" id="IPR011032">
    <property type="entry name" value="GroES-like_sf"/>
</dbReference>
<dbReference type="InterPro" id="IPR013154">
    <property type="entry name" value="ADH-like_N"/>
</dbReference>
<keyword evidence="2 5" id="KW-0479">Metal-binding</keyword>
<evidence type="ECO:0000256" key="3">
    <source>
        <dbReference type="ARBA" id="ARBA00022833"/>
    </source>
</evidence>
<comment type="caution">
    <text evidence="8">The sequence shown here is derived from an EMBL/GenBank/DDBJ whole genome shotgun (WGS) entry which is preliminary data.</text>
</comment>
<evidence type="ECO:0000256" key="2">
    <source>
        <dbReference type="ARBA" id="ARBA00022723"/>
    </source>
</evidence>
<keyword evidence="3 5" id="KW-0862">Zinc</keyword>
<dbReference type="Pfam" id="PF00107">
    <property type="entry name" value="ADH_zinc_N"/>
    <property type="match status" value="1"/>
</dbReference>
<dbReference type="Gene3D" id="3.90.180.10">
    <property type="entry name" value="Medium-chain alcohol dehydrogenases, catalytic domain"/>
    <property type="match status" value="1"/>
</dbReference>
<keyword evidence="9" id="KW-1185">Reference proteome</keyword>
<keyword evidence="4" id="KW-0560">Oxidoreductase</keyword>
<comment type="similarity">
    <text evidence="5">Belongs to the zinc-containing alcohol dehydrogenase family.</text>
</comment>
<evidence type="ECO:0000313" key="8">
    <source>
        <dbReference type="EMBL" id="MBB4658619.1"/>
    </source>
</evidence>
<proteinExistence type="inferred from homology"/>
<dbReference type="PROSITE" id="PS00059">
    <property type="entry name" value="ADH_ZINC"/>
    <property type="match status" value="1"/>
</dbReference>
<evidence type="ECO:0000259" key="7">
    <source>
        <dbReference type="Pfam" id="PF08240"/>
    </source>
</evidence>
<sequence>MKEGTILGHEGVGVVEEVGKGVRNWRRGDRVVIPSTISCGGCSYCRSGYTAQCDEANPGGKRAGTAFYGGPQAAGGFDGLQAEYARIPYANSSLVKLPDGVDDERAILMSDIYPTGYFGAHIAEIEEGDTVAVFGCGPVGLFAVVSAFQLGAGRVIAVDGHEDRLAKAQAQGAEPVDFNEEDPIEAILSLTNGVGVDRAIDAVGVDAEAPKSGPAAKDAKPTPGLVEKITQDGTNQRGQLWKPGDSPMQAVSWAIEALAKAGTLSVIGVYPPTDTFFPLGHPMNKNLTVNMGNANHRRYIPHLIDLVESGTFDPLKLITQDEGLTDAISAYEQFDQRKSGWVKVVLEPSA</sequence>
<evidence type="ECO:0000256" key="1">
    <source>
        <dbReference type="ARBA" id="ARBA00001947"/>
    </source>
</evidence>
<dbReference type="InterPro" id="IPR002328">
    <property type="entry name" value="ADH_Zn_CS"/>
</dbReference>